<reference evidence="3 4" key="1">
    <citation type="journal article" date="2010" name="J. Bacteriol.">
        <title>Complete genome sequence of the aerobic facultative methanotroph Methylocella silvestris BL2.</title>
        <authorList>
            <person name="Chen Y."/>
            <person name="Crombie A."/>
            <person name="Rahman M.T."/>
            <person name="Dedysh S.N."/>
            <person name="Liesack W."/>
            <person name="Stott M.B."/>
            <person name="Alam M."/>
            <person name="Theisen A.R."/>
            <person name="Murrell J.C."/>
            <person name="Dunfield P.F."/>
        </authorList>
    </citation>
    <scope>NUCLEOTIDE SEQUENCE [LARGE SCALE GENOMIC DNA]</scope>
    <source>
        <strain evidence="4">DSM 15510 / CIP 108128 / LMG 27833 / NCIMB 13906 / BL2</strain>
    </source>
</reference>
<dbReference type="InterPro" id="IPR027051">
    <property type="entry name" value="XdhC_Rossmann_dom"/>
</dbReference>
<dbReference type="OrthoDB" id="9815497at2"/>
<dbReference type="KEGG" id="msl:Msil_0236"/>
<gene>
    <name evidence="3" type="ordered locus">Msil_0236</name>
</gene>
<evidence type="ECO:0000313" key="3">
    <source>
        <dbReference type="EMBL" id="ACK49217.1"/>
    </source>
</evidence>
<proteinExistence type="predicted"/>
<dbReference type="EMBL" id="CP001280">
    <property type="protein sequence ID" value="ACK49217.1"/>
    <property type="molecule type" value="Genomic_DNA"/>
</dbReference>
<dbReference type="PANTHER" id="PTHR30388:SF4">
    <property type="entry name" value="MOLYBDENUM COFACTOR INSERTION CHAPERONE PAOD"/>
    <property type="match status" value="1"/>
</dbReference>
<dbReference type="HOGENOM" id="CLU_041115_2_0_5"/>
<dbReference type="Gene3D" id="3.40.50.720">
    <property type="entry name" value="NAD(P)-binding Rossmann-like Domain"/>
    <property type="match status" value="1"/>
</dbReference>
<dbReference type="InterPro" id="IPR052698">
    <property type="entry name" value="MoCofactor_Util/Proc"/>
</dbReference>
<evidence type="ECO:0008006" key="5">
    <source>
        <dbReference type="Google" id="ProtNLM"/>
    </source>
</evidence>
<accession>B8ENX9</accession>
<keyword evidence="4" id="KW-1185">Reference proteome</keyword>
<dbReference type="Pfam" id="PF13478">
    <property type="entry name" value="XdhC_C"/>
    <property type="match status" value="1"/>
</dbReference>
<protein>
    <recommendedName>
        <fullName evidence="5">XdhC/CoxI family protein</fullName>
    </recommendedName>
</protein>
<dbReference type="AlphaFoldDB" id="B8ENX9"/>
<dbReference type="STRING" id="395965.Msil_0236"/>
<dbReference type="PANTHER" id="PTHR30388">
    <property type="entry name" value="ALDEHYDE OXIDOREDUCTASE MOLYBDENUM COFACTOR ASSEMBLY PROTEIN"/>
    <property type="match status" value="1"/>
</dbReference>
<name>B8ENX9_METSB</name>
<evidence type="ECO:0000259" key="1">
    <source>
        <dbReference type="Pfam" id="PF02625"/>
    </source>
</evidence>
<feature type="domain" description="XdhC Rossmann" evidence="2">
    <location>
        <begin position="183"/>
        <end position="323"/>
    </location>
</feature>
<dbReference type="Pfam" id="PF02625">
    <property type="entry name" value="XdhC_CoxI"/>
    <property type="match status" value="1"/>
</dbReference>
<organism evidence="3 4">
    <name type="scientific">Methylocella silvestris (strain DSM 15510 / CIP 108128 / LMG 27833 / NCIMB 13906 / BL2)</name>
    <dbReference type="NCBI Taxonomy" id="395965"/>
    <lineage>
        <taxon>Bacteria</taxon>
        <taxon>Pseudomonadati</taxon>
        <taxon>Pseudomonadota</taxon>
        <taxon>Alphaproteobacteria</taxon>
        <taxon>Hyphomicrobiales</taxon>
        <taxon>Beijerinckiaceae</taxon>
        <taxon>Methylocella</taxon>
    </lineage>
</organism>
<dbReference type="Proteomes" id="UP000002257">
    <property type="component" value="Chromosome"/>
</dbReference>
<dbReference type="RefSeq" id="WP_012589287.1">
    <property type="nucleotide sequence ID" value="NC_011666.1"/>
</dbReference>
<sequence length="340" mass="35188">MLASDEDILLEAERWVSDGRAVAIATVVETWGSAPRPPGSHLIIDAAGEFLGSVSGGCVEGEVIAQAQEAIGSGHCRLLEFGVADETAWKVGLSCGGRISVFLRPLAPAIIAEINRARASRKSCALVSGLSSGEERVAEAASMAGDPLAAELGARFAARASGLVAGRQEPTFLSVFTPPPRIIAIGAVHISQALAPMAKVAGFETIIVDPRTAFASSARFSGARLVADWPGEALKALALDAATAVALLTHEPRIDDEAARAALSSDCFYIGALGSRKTHARRLERLRAAGFCESALARIHAPIGLDIGASSPAEIAVAILGEIIEDLRREQRSGSSGKAA</sequence>
<feature type="domain" description="XdhC- CoxI" evidence="1">
    <location>
        <begin position="15"/>
        <end position="82"/>
    </location>
</feature>
<evidence type="ECO:0000313" key="4">
    <source>
        <dbReference type="Proteomes" id="UP000002257"/>
    </source>
</evidence>
<evidence type="ECO:0000259" key="2">
    <source>
        <dbReference type="Pfam" id="PF13478"/>
    </source>
</evidence>
<dbReference type="InterPro" id="IPR003777">
    <property type="entry name" value="XdhC_CoxI"/>
</dbReference>
<dbReference type="eggNOG" id="COG1975">
    <property type="taxonomic scope" value="Bacteria"/>
</dbReference>